<name>A0ABW1LQA2_9ACTN</name>
<dbReference type="GO" id="GO:0004035">
    <property type="term" value="F:alkaline phosphatase activity"/>
    <property type="evidence" value="ECO:0007669"/>
    <property type="project" value="UniProtKB-EC"/>
</dbReference>
<dbReference type="Gene3D" id="3.40.720.10">
    <property type="entry name" value="Alkaline Phosphatase, subunit A"/>
    <property type="match status" value="1"/>
</dbReference>
<dbReference type="EMBL" id="JBHSRJ010000009">
    <property type="protein sequence ID" value="MFC6045377.1"/>
    <property type="molecule type" value="Genomic_DNA"/>
</dbReference>
<keyword evidence="1" id="KW-0597">Phosphoprotein</keyword>
<dbReference type="Proteomes" id="UP001596135">
    <property type="component" value="Unassembled WGS sequence"/>
</dbReference>
<dbReference type="EC" id="3.1.3.1" evidence="4"/>
<gene>
    <name evidence="4" type="primary">phoA</name>
    <name evidence="4" type="ORF">ACFPYL_19990</name>
</gene>
<protein>
    <submittedName>
        <fullName evidence="4">Alkaline phosphatase</fullName>
        <ecNumber evidence="4">3.1.3.1</ecNumber>
    </submittedName>
</protein>
<dbReference type="Pfam" id="PF00245">
    <property type="entry name" value="Alk_phosphatase"/>
    <property type="match status" value="1"/>
</dbReference>
<accession>A0ABW1LQA2</accession>
<dbReference type="SUPFAM" id="SSF53649">
    <property type="entry name" value="Alkaline phosphatase-like"/>
    <property type="match status" value="1"/>
</dbReference>
<keyword evidence="5" id="KW-1185">Reference proteome</keyword>
<dbReference type="SMART" id="SM00098">
    <property type="entry name" value="alkPPc"/>
    <property type="match status" value="1"/>
</dbReference>
<evidence type="ECO:0000313" key="4">
    <source>
        <dbReference type="EMBL" id="MFC6045377.1"/>
    </source>
</evidence>
<evidence type="ECO:0000256" key="3">
    <source>
        <dbReference type="SAM" id="SignalP"/>
    </source>
</evidence>
<feature type="signal peptide" evidence="3">
    <location>
        <begin position="1"/>
        <end position="29"/>
    </location>
</feature>
<feature type="chain" id="PRO_5047501117" evidence="3">
    <location>
        <begin position="30"/>
        <end position="568"/>
    </location>
</feature>
<organism evidence="4 5">
    <name type="scientific">Nocardioides hankookensis</name>
    <dbReference type="NCBI Taxonomy" id="443157"/>
    <lineage>
        <taxon>Bacteria</taxon>
        <taxon>Bacillati</taxon>
        <taxon>Actinomycetota</taxon>
        <taxon>Actinomycetes</taxon>
        <taxon>Propionibacteriales</taxon>
        <taxon>Nocardioidaceae</taxon>
        <taxon>Nocardioides</taxon>
    </lineage>
</organism>
<keyword evidence="4" id="KW-0378">Hydrolase</keyword>
<dbReference type="PANTHER" id="PTHR11596:SF5">
    <property type="entry name" value="ALKALINE PHOSPHATASE"/>
    <property type="match status" value="1"/>
</dbReference>
<dbReference type="PRINTS" id="PR00113">
    <property type="entry name" value="ALKPHPHTASE"/>
</dbReference>
<dbReference type="InterPro" id="IPR017850">
    <property type="entry name" value="Alkaline_phosphatase_core_sf"/>
</dbReference>
<proteinExistence type="inferred from homology"/>
<keyword evidence="3" id="KW-0732">Signal</keyword>
<comment type="similarity">
    <text evidence="2">Belongs to the alkaline phosphatase family.</text>
</comment>
<dbReference type="InterPro" id="IPR001952">
    <property type="entry name" value="Alkaline_phosphatase"/>
</dbReference>
<dbReference type="RefSeq" id="WP_379158478.1">
    <property type="nucleotide sequence ID" value="NZ_JBHSRJ010000009.1"/>
</dbReference>
<comment type="caution">
    <text evidence="4">The sequence shown here is derived from an EMBL/GenBank/DDBJ whole genome shotgun (WGS) entry which is preliminary data.</text>
</comment>
<evidence type="ECO:0000256" key="1">
    <source>
        <dbReference type="ARBA" id="ARBA00022553"/>
    </source>
</evidence>
<dbReference type="CDD" id="cd16012">
    <property type="entry name" value="ALP"/>
    <property type="match status" value="1"/>
</dbReference>
<dbReference type="PANTHER" id="PTHR11596">
    <property type="entry name" value="ALKALINE PHOSPHATASE"/>
    <property type="match status" value="1"/>
</dbReference>
<dbReference type="NCBIfam" id="NF007810">
    <property type="entry name" value="PRK10518.1"/>
    <property type="match status" value="1"/>
</dbReference>
<sequence>MHARTSRPWLVVAGLAVLAVSVTGTLASAGTSPASLKDHGGAVRNAGDRTDAVRKAVVGGQAHNVILLIGDGMGDSEITSARNYAKGAAGRFAGIDALPLTGQYTTYSLDKTTGLPDYVPDSAATGSAWSTGTKTYDNAISVNLAGAPQQTLLELAKANGLKTGDITTSELQDATPAVQVSHISARSCYGPTQTTATCPEAAKENGGLGSITEQLLDTRPDVTMGGGATTFAQTATAGTYAGQTLTQQAAARGYATVTDKASLAAVTKADQTTPLLGLFAPGNMPVRWVGPAATNGGAALPPATCTDNPARPATQPTLAEMTDKAIKLLANPNGFFLQVEGASIDKQDHAADACGQIGEVVDLDEAVQVAMAYAKKVGNTSVFVTADHAHTSQIIEVGSSSPGKTVALTTADGAPMAINYGTSTGSSQQHTGSQLRIAGYGPGAANIVGLTDQTDLYFTIRNALGLADDPAHASDKGKVTASPAKVKPGQKVLITASKFYGDRRATVKVTGPAGQTATRDLSGGMLQLVIKPKKPGTYKVTVTGVQSHKVAKDSVTVVKPKPKKKHHR</sequence>
<evidence type="ECO:0000313" key="5">
    <source>
        <dbReference type="Proteomes" id="UP001596135"/>
    </source>
</evidence>
<reference evidence="5" key="1">
    <citation type="journal article" date="2019" name="Int. J. Syst. Evol. Microbiol.">
        <title>The Global Catalogue of Microorganisms (GCM) 10K type strain sequencing project: providing services to taxonomists for standard genome sequencing and annotation.</title>
        <authorList>
            <consortium name="The Broad Institute Genomics Platform"/>
            <consortium name="The Broad Institute Genome Sequencing Center for Infectious Disease"/>
            <person name="Wu L."/>
            <person name="Ma J."/>
        </authorList>
    </citation>
    <scope>NUCLEOTIDE SEQUENCE [LARGE SCALE GENOMIC DNA]</scope>
    <source>
        <strain evidence="5">CCUG 54522</strain>
    </source>
</reference>
<evidence type="ECO:0000256" key="2">
    <source>
        <dbReference type="RuleBase" id="RU003946"/>
    </source>
</evidence>